<keyword evidence="8" id="KW-1185">Reference proteome</keyword>
<dbReference type="InterPro" id="IPR029056">
    <property type="entry name" value="Ribokinase-like"/>
</dbReference>
<reference evidence="7 8" key="1">
    <citation type="journal article" date="2019" name="Plant Biotechnol. J.">
        <title>The red bayberry genome and genetic basis of sex determination.</title>
        <authorList>
            <person name="Jia H.M."/>
            <person name="Jia H.J."/>
            <person name="Cai Q.L."/>
            <person name="Wang Y."/>
            <person name="Zhao H.B."/>
            <person name="Yang W.F."/>
            <person name="Wang G.Y."/>
            <person name="Li Y.H."/>
            <person name="Zhan D.L."/>
            <person name="Shen Y.T."/>
            <person name="Niu Q.F."/>
            <person name="Chang L."/>
            <person name="Qiu J."/>
            <person name="Zhao L."/>
            <person name="Xie H.B."/>
            <person name="Fu W.Y."/>
            <person name="Jin J."/>
            <person name="Li X.W."/>
            <person name="Jiao Y."/>
            <person name="Zhou C.C."/>
            <person name="Tu T."/>
            <person name="Chai C.Y."/>
            <person name="Gao J.L."/>
            <person name="Fan L.J."/>
            <person name="van de Weg E."/>
            <person name="Wang J.Y."/>
            <person name="Gao Z.S."/>
        </authorList>
    </citation>
    <scope>NUCLEOTIDE SEQUENCE [LARGE SCALE GENOMIC DNA]</scope>
    <source>
        <tissue evidence="7">Leaves</tissue>
    </source>
</reference>
<dbReference type="InterPro" id="IPR011611">
    <property type="entry name" value="PfkB_dom"/>
</dbReference>
<keyword evidence="4 7" id="KW-0418">Kinase</keyword>
<dbReference type="GO" id="GO:0005524">
    <property type="term" value="F:ATP binding"/>
    <property type="evidence" value="ECO:0007669"/>
    <property type="project" value="UniProtKB-KW"/>
</dbReference>
<protein>
    <submittedName>
        <fullName evidence="7">Putative fructokinase-5</fullName>
    </submittedName>
</protein>
<dbReference type="Gene3D" id="3.40.1190.20">
    <property type="match status" value="1"/>
</dbReference>
<gene>
    <name evidence="7" type="ORF">CJ030_MR0G005927</name>
</gene>
<dbReference type="GO" id="GO:0005829">
    <property type="term" value="C:cytosol"/>
    <property type="evidence" value="ECO:0007669"/>
    <property type="project" value="TreeGrafter"/>
</dbReference>
<dbReference type="OrthoDB" id="415590at2759"/>
<feature type="domain" description="Carbohydrate kinase PfkB" evidence="6">
    <location>
        <begin position="22"/>
        <end position="171"/>
    </location>
</feature>
<evidence type="ECO:0000313" key="7">
    <source>
        <dbReference type="EMBL" id="KAB1200893.1"/>
    </source>
</evidence>
<evidence type="ECO:0000256" key="3">
    <source>
        <dbReference type="ARBA" id="ARBA00022741"/>
    </source>
</evidence>
<dbReference type="PANTHER" id="PTHR43085:SF1">
    <property type="entry name" value="PSEUDOURIDINE KINASE-RELATED"/>
    <property type="match status" value="1"/>
</dbReference>
<evidence type="ECO:0000256" key="4">
    <source>
        <dbReference type="ARBA" id="ARBA00022777"/>
    </source>
</evidence>
<sequence length="211" mass="23472">MVMRGSSRFMFPFCSGKKHQYVGADEFGYMLADILKQNDVDNSHLRFHPHARTALAFVTLKKNSEREFMLSCKPSADKLLCEDEIEARLIKKTSIFHYGSISLIEEPFRSAHLVAIDFAEKYGCVLSYDPILRPSLRPSSETALKGIMSVCDQSDITKISHEEVAFLIGGDDPYDNDVEFKGWVAGVKDEAVDTTGASFSFAGGILNILTS</sequence>
<keyword evidence="3" id="KW-0547">Nucleotide-binding</keyword>
<keyword evidence="5" id="KW-0067">ATP-binding</keyword>
<comment type="caution">
    <text evidence="7">The sequence shown here is derived from an EMBL/GenBank/DDBJ whole genome shotgun (WGS) entry which is preliminary data.</text>
</comment>
<dbReference type="PANTHER" id="PTHR43085">
    <property type="entry name" value="HEXOKINASE FAMILY MEMBER"/>
    <property type="match status" value="1"/>
</dbReference>
<keyword evidence="2" id="KW-0808">Transferase</keyword>
<dbReference type="Proteomes" id="UP000516437">
    <property type="component" value="Unassembled WGS sequence"/>
</dbReference>
<dbReference type="Pfam" id="PF00294">
    <property type="entry name" value="PfkB"/>
    <property type="match status" value="1"/>
</dbReference>
<organism evidence="7 8">
    <name type="scientific">Morella rubra</name>
    <name type="common">Chinese bayberry</name>
    <dbReference type="NCBI Taxonomy" id="262757"/>
    <lineage>
        <taxon>Eukaryota</taxon>
        <taxon>Viridiplantae</taxon>
        <taxon>Streptophyta</taxon>
        <taxon>Embryophyta</taxon>
        <taxon>Tracheophyta</taxon>
        <taxon>Spermatophyta</taxon>
        <taxon>Magnoliopsida</taxon>
        <taxon>eudicotyledons</taxon>
        <taxon>Gunneridae</taxon>
        <taxon>Pentapetalae</taxon>
        <taxon>rosids</taxon>
        <taxon>fabids</taxon>
        <taxon>Fagales</taxon>
        <taxon>Myricaceae</taxon>
        <taxon>Morella</taxon>
    </lineage>
</organism>
<dbReference type="SUPFAM" id="SSF53613">
    <property type="entry name" value="Ribokinase-like"/>
    <property type="match status" value="1"/>
</dbReference>
<evidence type="ECO:0000256" key="5">
    <source>
        <dbReference type="ARBA" id="ARBA00022840"/>
    </source>
</evidence>
<comment type="similarity">
    <text evidence="1">Belongs to the carbohydrate kinase PfkB family.</text>
</comment>
<name>A0A6A1UL37_9ROSI</name>
<dbReference type="AlphaFoldDB" id="A0A6A1UL37"/>
<accession>A0A6A1UL37</accession>
<dbReference type="GO" id="GO:0006000">
    <property type="term" value="P:fructose metabolic process"/>
    <property type="evidence" value="ECO:0007669"/>
    <property type="project" value="TreeGrafter"/>
</dbReference>
<proteinExistence type="inferred from homology"/>
<dbReference type="EMBL" id="RXIC02000114">
    <property type="protein sequence ID" value="KAB1200893.1"/>
    <property type="molecule type" value="Genomic_DNA"/>
</dbReference>
<evidence type="ECO:0000256" key="2">
    <source>
        <dbReference type="ARBA" id="ARBA00022679"/>
    </source>
</evidence>
<dbReference type="InterPro" id="IPR050306">
    <property type="entry name" value="PfkB_Carbo_kinase"/>
</dbReference>
<evidence type="ECO:0000313" key="8">
    <source>
        <dbReference type="Proteomes" id="UP000516437"/>
    </source>
</evidence>
<evidence type="ECO:0000259" key="6">
    <source>
        <dbReference type="Pfam" id="PF00294"/>
    </source>
</evidence>
<evidence type="ECO:0000256" key="1">
    <source>
        <dbReference type="ARBA" id="ARBA00010688"/>
    </source>
</evidence>
<dbReference type="GO" id="GO:0008865">
    <property type="term" value="F:fructokinase activity"/>
    <property type="evidence" value="ECO:0007669"/>
    <property type="project" value="TreeGrafter"/>
</dbReference>